<feature type="region of interest" description="Disordered" evidence="1">
    <location>
        <begin position="194"/>
        <end position="239"/>
    </location>
</feature>
<evidence type="ECO:0000313" key="4">
    <source>
        <dbReference type="WBParaSite" id="MBELARI_LOCUS20269"/>
    </source>
</evidence>
<feature type="transmembrane region" description="Helical" evidence="2">
    <location>
        <begin position="89"/>
        <end position="106"/>
    </location>
</feature>
<feature type="compositionally biased region" description="Low complexity" evidence="1">
    <location>
        <begin position="206"/>
        <end position="221"/>
    </location>
</feature>
<evidence type="ECO:0000256" key="1">
    <source>
        <dbReference type="SAM" id="MobiDB-lite"/>
    </source>
</evidence>
<sequence>MENCDAGSGKKSTRGTSSLSSARKAASNSGESPFCETLQEAILKRDSHDGTASNENFTYSYVDPLFTASLLSLSCFGLIAVGLSFLPGNVAGTIAFYMLLMIYTWARLHGGHLTRKEHLYFDETSILMNTDALPPKGAIIECDTPADPQKVHNNEVGRQLSFFEYLFANERDLEMQRFYKQHYGGMWHRGAREKKESDNFKTDNTSASASSKPPPSSSASSLVTDRTQSNSTQCSETKK</sequence>
<dbReference type="Proteomes" id="UP000887575">
    <property type="component" value="Unassembled WGS sequence"/>
</dbReference>
<feature type="region of interest" description="Disordered" evidence="1">
    <location>
        <begin position="1"/>
        <end position="32"/>
    </location>
</feature>
<organism evidence="3 4">
    <name type="scientific">Mesorhabditis belari</name>
    <dbReference type="NCBI Taxonomy" id="2138241"/>
    <lineage>
        <taxon>Eukaryota</taxon>
        <taxon>Metazoa</taxon>
        <taxon>Ecdysozoa</taxon>
        <taxon>Nematoda</taxon>
        <taxon>Chromadorea</taxon>
        <taxon>Rhabditida</taxon>
        <taxon>Rhabditina</taxon>
        <taxon>Rhabditomorpha</taxon>
        <taxon>Rhabditoidea</taxon>
        <taxon>Rhabditidae</taxon>
        <taxon>Mesorhabditinae</taxon>
        <taxon>Mesorhabditis</taxon>
    </lineage>
</organism>
<keyword evidence="2" id="KW-0812">Transmembrane</keyword>
<dbReference type="WBParaSite" id="MBELARI_LOCUS20269">
    <property type="protein sequence ID" value="MBELARI_LOCUS20269"/>
    <property type="gene ID" value="MBELARI_LOCUS20269"/>
</dbReference>
<accession>A0AAF3F1N3</accession>
<name>A0AAF3F1N3_9BILA</name>
<feature type="compositionally biased region" description="Polar residues" evidence="1">
    <location>
        <begin position="222"/>
        <end position="239"/>
    </location>
</feature>
<reference evidence="4" key="1">
    <citation type="submission" date="2024-02" db="UniProtKB">
        <authorList>
            <consortium name="WormBaseParasite"/>
        </authorList>
    </citation>
    <scope>IDENTIFICATION</scope>
</reference>
<proteinExistence type="predicted"/>
<keyword evidence="3" id="KW-1185">Reference proteome</keyword>
<feature type="compositionally biased region" description="Low complexity" evidence="1">
    <location>
        <begin position="1"/>
        <end position="23"/>
    </location>
</feature>
<feature type="transmembrane region" description="Helical" evidence="2">
    <location>
        <begin position="65"/>
        <end position="83"/>
    </location>
</feature>
<evidence type="ECO:0000313" key="3">
    <source>
        <dbReference type="Proteomes" id="UP000887575"/>
    </source>
</evidence>
<protein>
    <submittedName>
        <fullName evidence="4">Uncharacterized protein</fullName>
    </submittedName>
</protein>
<evidence type="ECO:0000256" key="2">
    <source>
        <dbReference type="SAM" id="Phobius"/>
    </source>
</evidence>
<dbReference type="AlphaFoldDB" id="A0AAF3F1N3"/>
<keyword evidence="2" id="KW-0472">Membrane</keyword>
<keyword evidence="2" id="KW-1133">Transmembrane helix</keyword>